<accession>A0ABX3GV21</accession>
<proteinExistence type="predicted"/>
<reference evidence="2 3" key="1">
    <citation type="submission" date="2016-10" db="EMBL/GenBank/DDBJ databases">
        <title>Paenibacillus species isolates.</title>
        <authorList>
            <person name="Beno S.M."/>
        </authorList>
    </citation>
    <scope>NUCLEOTIDE SEQUENCE [LARGE SCALE GENOMIC DNA]</scope>
    <source>
        <strain evidence="2 3">FSL H7-0744</strain>
    </source>
</reference>
<keyword evidence="3" id="KW-1185">Reference proteome</keyword>
<keyword evidence="1" id="KW-0812">Transmembrane</keyword>
<evidence type="ECO:0008006" key="4">
    <source>
        <dbReference type="Google" id="ProtNLM"/>
    </source>
</evidence>
<evidence type="ECO:0000313" key="3">
    <source>
        <dbReference type="Proteomes" id="UP000187412"/>
    </source>
</evidence>
<dbReference type="EMBL" id="MPTB01000070">
    <property type="protein sequence ID" value="OMD37291.1"/>
    <property type="molecule type" value="Genomic_DNA"/>
</dbReference>
<gene>
    <name evidence="2" type="ORF">BSK56_31435</name>
</gene>
<dbReference type="Proteomes" id="UP000187412">
    <property type="component" value="Unassembled WGS sequence"/>
</dbReference>
<evidence type="ECO:0000256" key="1">
    <source>
        <dbReference type="SAM" id="Phobius"/>
    </source>
</evidence>
<protein>
    <recommendedName>
        <fullName evidence="4">Multipass membrane protein</fullName>
    </recommendedName>
</protein>
<feature type="transmembrane region" description="Helical" evidence="1">
    <location>
        <begin position="45"/>
        <end position="65"/>
    </location>
</feature>
<feature type="transmembrane region" description="Helical" evidence="1">
    <location>
        <begin position="7"/>
        <end position="25"/>
    </location>
</feature>
<keyword evidence="1" id="KW-0472">Membrane</keyword>
<sequence>MKQDWKAVQIIIVILIVTDGFKNFYNLTSETQSIGFNTSLTTSFYYFPSILLSVCLIFFIALFFITKRNRFYKLLSGSILLYGLYTIIFTLVTLSPLFSDYWYIMIMGLLLGFIEFTVGKKMLKN</sequence>
<comment type="caution">
    <text evidence="2">The sequence shown here is derived from an EMBL/GenBank/DDBJ whole genome shotgun (WGS) entry which is preliminary data.</text>
</comment>
<keyword evidence="1" id="KW-1133">Transmembrane helix</keyword>
<feature type="transmembrane region" description="Helical" evidence="1">
    <location>
        <begin position="74"/>
        <end position="95"/>
    </location>
</feature>
<feature type="transmembrane region" description="Helical" evidence="1">
    <location>
        <begin position="101"/>
        <end position="119"/>
    </location>
</feature>
<name>A0ABX3GV21_PAEBO</name>
<evidence type="ECO:0000313" key="2">
    <source>
        <dbReference type="EMBL" id="OMD37291.1"/>
    </source>
</evidence>
<organism evidence="2 3">
    <name type="scientific">Paenibacillus borealis</name>
    <dbReference type="NCBI Taxonomy" id="160799"/>
    <lineage>
        <taxon>Bacteria</taxon>
        <taxon>Bacillati</taxon>
        <taxon>Bacillota</taxon>
        <taxon>Bacilli</taxon>
        <taxon>Bacillales</taxon>
        <taxon>Paenibacillaceae</taxon>
        <taxon>Paenibacillus</taxon>
    </lineage>
</organism>